<dbReference type="RefSeq" id="WP_148592329.1">
    <property type="nucleotide sequence ID" value="NZ_CP042997.1"/>
</dbReference>
<name>A0A5B9VX58_9BACT</name>
<organism evidence="2 3">
    <name type="scientific">Aquisphaera giovannonii</name>
    <dbReference type="NCBI Taxonomy" id="406548"/>
    <lineage>
        <taxon>Bacteria</taxon>
        <taxon>Pseudomonadati</taxon>
        <taxon>Planctomycetota</taxon>
        <taxon>Planctomycetia</taxon>
        <taxon>Isosphaerales</taxon>
        <taxon>Isosphaeraceae</taxon>
        <taxon>Aquisphaera</taxon>
    </lineage>
</organism>
<reference evidence="2 3" key="1">
    <citation type="submission" date="2019-08" db="EMBL/GenBank/DDBJ databases">
        <title>Deep-cultivation of Planctomycetes and their phenomic and genomic characterization uncovers novel biology.</title>
        <authorList>
            <person name="Wiegand S."/>
            <person name="Jogler M."/>
            <person name="Boedeker C."/>
            <person name="Pinto D."/>
            <person name="Vollmers J."/>
            <person name="Rivas-Marin E."/>
            <person name="Kohn T."/>
            <person name="Peeters S.H."/>
            <person name="Heuer A."/>
            <person name="Rast P."/>
            <person name="Oberbeckmann S."/>
            <person name="Bunk B."/>
            <person name="Jeske O."/>
            <person name="Meyerdierks A."/>
            <person name="Storesund J.E."/>
            <person name="Kallscheuer N."/>
            <person name="Luecker S."/>
            <person name="Lage O.M."/>
            <person name="Pohl T."/>
            <person name="Merkel B.J."/>
            <person name="Hornburger P."/>
            <person name="Mueller R.-W."/>
            <person name="Bruemmer F."/>
            <person name="Labrenz M."/>
            <person name="Spormann A.M."/>
            <person name="Op den Camp H."/>
            <person name="Overmann J."/>
            <person name="Amann R."/>
            <person name="Jetten M.S.M."/>
            <person name="Mascher T."/>
            <person name="Medema M.H."/>
            <person name="Devos D.P."/>
            <person name="Kaster A.-K."/>
            <person name="Ovreas L."/>
            <person name="Rohde M."/>
            <person name="Galperin M.Y."/>
            <person name="Jogler C."/>
        </authorList>
    </citation>
    <scope>NUCLEOTIDE SEQUENCE [LARGE SCALE GENOMIC DNA]</scope>
    <source>
        <strain evidence="2 3">OJF2</strain>
    </source>
</reference>
<keyword evidence="3" id="KW-1185">Reference proteome</keyword>
<evidence type="ECO:0000259" key="1">
    <source>
        <dbReference type="Pfam" id="PF14238"/>
    </source>
</evidence>
<evidence type="ECO:0000313" key="3">
    <source>
        <dbReference type="Proteomes" id="UP000324233"/>
    </source>
</evidence>
<accession>A0A5B9VX58</accession>
<dbReference type="AlphaFoldDB" id="A0A5B9VX58"/>
<protein>
    <recommendedName>
        <fullName evidence="1">DUF4340 domain-containing protein</fullName>
    </recommendedName>
</protein>
<feature type="domain" description="DUF4340" evidence="1">
    <location>
        <begin position="509"/>
        <end position="709"/>
    </location>
</feature>
<dbReference type="InterPro" id="IPR025641">
    <property type="entry name" value="DUF4340"/>
</dbReference>
<feature type="domain" description="DUF4340" evidence="1">
    <location>
        <begin position="215"/>
        <end position="401"/>
    </location>
</feature>
<sequence length="777" mass="82939">MKQVRSTIVLMVLFFAGLLGLWGLDRWGMPTGAQRRAGQQRVLPAMADLGELGVRRVEIDRDGKQLVFERRGPARWQMVRPMDVAADPAGVDALIRNLKELRRSPDAGAVSGPAESFGLDHPAAVIRLFGGSESGDREIAALEVGKTLRGVTYVRAAGSSDVDVVDGKLAASLDRSPTSWREVNLVPTPSFQATGLTVTRGGMTVKAERSAAGRWNLTTPLKLPADGPRIESLLAALSAVRVLGEGGFAADDVKDFAPYGLDRPEATLEVDSPAQAGGPLVLAVGKKVPGHDDRVYVRRGDQDDVVEVSDRFVREIPREGTALRSQSVADFNPGAVREIRVDAMGTTFRIERRRDGWRMLAPRDEKADTFLVQSFLNQLAGLKASEFLAADRVAQPGLDPPALAIRLWEGGPAEEGTTPAVPQGPPSFSLRLGRHDVLRKTMYGRLDGDDVILALPDAMLDKLPRSKYAFRDRGVLAISPATVSRLTVSRPGLTAVVEPDRTSSSPNQWKMVSPVKAPADVRAVTQILGILSDLRAEDFAGDVEAVPSFGLDKPGVSLAWELDPQAAAAAAPEGAGADAGRKGRLDVGKPAAGKPGAFYASLEGRPFVFVLPAAAIEPLGAELRDTAIFSTTAADVRRLVFRLPGRTLAFSRRTPPKGDPSDWSPEAGTDMAGIDLSRFNDLVAQVSRLHAQRFLQYDGPIPDAAGLARPRLEIELRGDPARPPEVLRLGRSEGGVLAAAAGRSASGAVFALPAAAWDALIESLSSRTELPRSPFAP</sequence>
<dbReference type="OrthoDB" id="240578at2"/>
<evidence type="ECO:0000313" key="2">
    <source>
        <dbReference type="EMBL" id="QEH32848.1"/>
    </source>
</evidence>
<gene>
    <name evidence="2" type="ORF">OJF2_13320</name>
</gene>
<dbReference type="EMBL" id="CP042997">
    <property type="protein sequence ID" value="QEH32848.1"/>
    <property type="molecule type" value="Genomic_DNA"/>
</dbReference>
<dbReference type="KEGG" id="agv:OJF2_13320"/>
<dbReference type="Proteomes" id="UP000324233">
    <property type="component" value="Chromosome"/>
</dbReference>
<proteinExistence type="predicted"/>
<dbReference type="Pfam" id="PF14238">
    <property type="entry name" value="DUF4340"/>
    <property type="match status" value="2"/>
</dbReference>